<evidence type="ECO:0000256" key="1">
    <source>
        <dbReference type="ARBA" id="ARBA00022741"/>
    </source>
</evidence>
<dbReference type="SUPFAM" id="SSF50249">
    <property type="entry name" value="Nucleic acid-binding proteins"/>
    <property type="match status" value="1"/>
</dbReference>
<dbReference type="SMART" id="SM00490">
    <property type="entry name" value="HELICc"/>
    <property type="match status" value="1"/>
</dbReference>
<dbReference type="GO" id="GO:0016787">
    <property type="term" value="F:hydrolase activity"/>
    <property type="evidence" value="ECO:0007669"/>
    <property type="project" value="UniProtKB-KW"/>
</dbReference>
<dbReference type="PROSITE" id="PS51192">
    <property type="entry name" value="HELICASE_ATP_BIND_1"/>
    <property type="match status" value="1"/>
</dbReference>
<dbReference type="InterPro" id="IPR027417">
    <property type="entry name" value="P-loop_NTPase"/>
</dbReference>
<evidence type="ECO:0000259" key="10">
    <source>
        <dbReference type="PROSITE" id="PS51194"/>
    </source>
</evidence>
<dbReference type="GO" id="GO:0003678">
    <property type="term" value="F:DNA helicase activity"/>
    <property type="evidence" value="ECO:0007669"/>
    <property type="project" value="TreeGrafter"/>
</dbReference>
<name>A0A381UWW2_9ZZZZ</name>
<dbReference type="InterPro" id="IPR045562">
    <property type="entry name" value="RecG_dom3_C"/>
</dbReference>
<dbReference type="CDD" id="cd04488">
    <property type="entry name" value="RecG_wedge_OBF"/>
    <property type="match status" value="1"/>
</dbReference>
<proteinExistence type="predicted"/>
<evidence type="ECO:0000256" key="8">
    <source>
        <dbReference type="ARBA" id="ARBA00049819"/>
    </source>
</evidence>
<feature type="domain" description="Helicase ATP-binding" evidence="9">
    <location>
        <begin position="279"/>
        <end position="441"/>
    </location>
</feature>
<evidence type="ECO:0000313" key="11">
    <source>
        <dbReference type="EMBL" id="SVA32615.1"/>
    </source>
</evidence>
<dbReference type="GO" id="GO:0003677">
    <property type="term" value="F:DNA binding"/>
    <property type="evidence" value="ECO:0007669"/>
    <property type="project" value="UniProtKB-KW"/>
</dbReference>
<gene>
    <name evidence="11" type="ORF">METZ01_LOCUS85469</name>
</gene>
<dbReference type="SMART" id="SM00487">
    <property type="entry name" value="DEXDc"/>
    <property type="match status" value="1"/>
</dbReference>
<reference evidence="11" key="1">
    <citation type="submission" date="2018-05" db="EMBL/GenBank/DDBJ databases">
        <authorList>
            <person name="Lanie J.A."/>
            <person name="Ng W.-L."/>
            <person name="Kazmierczak K.M."/>
            <person name="Andrzejewski T.M."/>
            <person name="Davidsen T.M."/>
            <person name="Wayne K.J."/>
            <person name="Tettelin H."/>
            <person name="Glass J.I."/>
            <person name="Rusch D."/>
            <person name="Podicherti R."/>
            <person name="Tsui H.-C.T."/>
            <person name="Winkler M.E."/>
        </authorList>
    </citation>
    <scope>NUCLEOTIDE SEQUENCE</scope>
</reference>
<evidence type="ECO:0000256" key="7">
    <source>
        <dbReference type="ARBA" id="ARBA00023204"/>
    </source>
</evidence>
<keyword evidence="3" id="KW-0378">Hydrolase</keyword>
<keyword evidence="7" id="KW-0234">DNA repair</keyword>
<dbReference type="EMBL" id="UINC01007311">
    <property type="protein sequence ID" value="SVA32615.1"/>
    <property type="molecule type" value="Genomic_DNA"/>
</dbReference>
<keyword evidence="2" id="KW-0227">DNA damage</keyword>
<evidence type="ECO:0000259" key="9">
    <source>
        <dbReference type="PROSITE" id="PS51192"/>
    </source>
</evidence>
<dbReference type="Pfam" id="PF19833">
    <property type="entry name" value="RecG_dom3_C"/>
    <property type="match status" value="1"/>
</dbReference>
<dbReference type="InterPro" id="IPR033454">
    <property type="entry name" value="RecG_wedge"/>
</dbReference>
<dbReference type="InterPro" id="IPR047112">
    <property type="entry name" value="RecG/Mfd"/>
</dbReference>
<protein>
    <recommendedName>
        <fullName evidence="8">Probable DNA 3'-5' helicase RecG</fullName>
    </recommendedName>
</protein>
<dbReference type="PANTHER" id="PTHR47964:SF1">
    <property type="entry name" value="ATP-DEPENDENT DNA HELICASE HOMOLOG RECG, CHLOROPLASTIC"/>
    <property type="match status" value="1"/>
</dbReference>
<organism evidence="11">
    <name type="scientific">marine metagenome</name>
    <dbReference type="NCBI Taxonomy" id="408172"/>
    <lineage>
        <taxon>unclassified sequences</taxon>
        <taxon>metagenomes</taxon>
        <taxon>ecological metagenomes</taxon>
    </lineage>
</organism>
<dbReference type="AlphaFoldDB" id="A0A381UWW2"/>
<accession>A0A381UWW2</accession>
<dbReference type="Pfam" id="PF17191">
    <property type="entry name" value="RecG_wedge"/>
    <property type="match status" value="1"/>
</dbReference>
<dbReference type="InterPro" id="IPR014001">
    <property type="entry name" value="Helicase_ATP-bd"/>
</dbReference>
<dbReference type="PROSITE" id="PS51194">
    <property type="entry name" value="HELICASE_CTER"/>
    <property type="match status" value="1"/>
</dbReference>
<evidence type="ECO:0000256" key="5">
    <source>
        <dbReference type="ARBA" id="ARBA00022840"/>
    </source>
</evidence>
<sequence length="685" mass="79043">MQNLNKNNFLFNSISSVKGVGLKLKKYLKNKKIEKIKDLLLDLPYEVTDRSKISDLNELEIGKIATVKVIVLKYNFPRIRNLPNKVICGDKDKKIDIVFFNSREGYIKKVLPIGKKIFISGKIGYYKKRYQITNPTYIELENNESKIAKIFPKYSLTEGITEKIYRKLIKQTLEKIQNDDDWYDQQFLKKNNFQGLKETLLNLHNPEKKIDIQSNDYRRLAYDEIFSNLITLLSARRIVRIKKKEKKVHNNKFANIILKNFPFNLTKNQKKILKDLNDDIRSENRMFRLLQGDVGSGKTILGLIVAANVIESNYQAAFMAPTEILSSQHYQLAKKLFSSTDIKIELLTSSIPYKNKKEIALKLANGEIDLIFGTHSLFQKKIKFLKLGFVVIDEQHKFGVKQRLDLAKKGGNNCDVLVMSATPIPRTMMLSFFGDMDISRLREKPKNRKDIITLIKPENKISELWPFLKKQISLDHQIFWVCPLIEQSNKLDYSSAKKKYDIIKKIFPGNVGLIHGSLDESEKKIVLDKFLKKIIKILVSTTVIEVGIDFPSANTMIIENANKFGLSQLHQLRGRVGRGKNESTCVLLYKKNLSENAKKRLKILKSTNDGFLIADEDLKLRGHGDILGFQQSGIKNFKFADPIHHKDLFLLAEENIKNIDINNIKKFETLIKLYDRAEIINEIAN</sequence>
<keyword evidence="1" id="KW-0547">Nucleotide-binding</keyword>
<dbReference type="GO" id="GO:0006281">
    <property type="term" value="P:DNA repair"/>
    <property type="evidence" value="ECO:0007669"/>
    <property type="project" value="UniProtKB-KW"/>
</dbReference>
<keyword evidence="4" id="KW-0347">Helicase</keyword>
<dbReference type="Pfam" id="PF00270">
    <property type="entry name" value="DEAD"/>
    <property type="match status" value="1"/>
</dbReference>
<dbReference type="Gene3D" id="2.40.50.140">
    <property type="entry name" value="Nucleic acid-binding proteins"/>
    <property type="match status" value="1"/>
</dbReference>
<dbReference type="GO" id="GO:0005524">
    <property type="term" value="F:ATP binding"/>
    <property type="evidence" value="ECO:0007669"/>
    <property type="project" value="UniProtKB-KW"/>
</dbReference>
<keyword evidence="5" id="KW-0067">ATP-binding</keyword>
<evidence type="ECO:0000256" key="3">
    <source>
        <dbReference type="ARBA" id="ARBA00022801"/>
    </source>
</evidence>
<feature type="domain" description="Helicase C-terminal" evidence="10">
    <location>
        <begin position="473"/>
        <end position="619"/>
    </location>
</feature>
<evidence type="ECO:0000256" key="6">
    <source>
        <dbReference type="ARBA" id="ARBA00023125"/>
    </source>
</evidence>
<evidence type="ECO:0000256" key="4">
    <source>
        <dbReference type="ARBA" id="ARBA00022806"/>
    </source>
</evidence>
<dbReference type="InterPro" id="IPR001650">
    <property type="entry name" value="Helicase_C-like"/>
</dbReference>
<dbReference type="InterPro" id="IPR011545">
    <property type="entry name" value="DEAD/DEAH_box_helicase_dom"/>
</dbReference>
<dbReference type="PANTHER" id="PTHR47964">
    <property type="entry name" value="ATP-DEPENDENT DNA HELICASE HOMOLOG RECG, CHLOROPLASTIC"/>
    <property type="match status" value="1"/>
</dbReference>
<evidence type="ECO:0000256" key="2">
    <source>
        <dbReference type="ARBA" id="ARBA00022763"/>
    </source>
</evidence>
<dbReference type="Gene3D" id="3.40.50.300">
    <property type="entry name" value="P-loop containing nucleotide triphosphate hydrolases"/>
    <property type="match status" value="2"/>
</dbReference>
<dbReference type="InterPro" id="IPR012340">
    <property type="entry name" value="NA-bd_OB-fold"/>
</dbReference>
<dbReference type="Pfam" id="PF00271">
    <property type="entry name" value="Helicase_C"/>
    <property type="match status" value="1"/>
</dbReference>
<dbReference type="SUPFAM" id="SSF52540">
    <property type="entry name" value="P-loop containing nucleoside triphosphate hydrolases"/>
    <property type="match status" value="1"/>
</dbReference>
<keyword evidence="6" id="KW-0238">DNA-binding</keyword>